<organism evidence="1 2">
    <name type="scientific">Smallanthus sonchifolius</name>
    <dbReference type="NCBI Taxonomy" id="185202"/>
    <lineage>
        <taxon>Eukaryota</taxon>
        <taxon>Viridiplantae</taxon>
        <taxon>Streptophyta</taxon>
        <taxon>Embryophyta</taxon>
        <taxon>Tracheophyta</taxon>
        <taxon>Spermatophyta</taxon>
        <taxon>Magnoliopsida</taxon>
        <taxon>eudicotyledons</taxon>
        <taxon>Gunneridae</taxon>
        <taxon>Pentapetalae</taxon>
        <taxon>asterids</taxon>
        <taxon>campanulids</taxon>
        <taxon>Asterales</taxon>
        <taxon>Asteraceae</taxon>
        <taxon>Asteroideae</taxon>
        <taxon>Heliantheae alliance</taxon>
        <taxon>Millerieae</taxon>
        <taxon>Smallanthus</taxon>
    </lineage>
</organism>
<dbReference type="EMBL" id="CM042028">
    <property type="protein sequence ID" value="KAI3800124.1"/>
    <property type="molecule type" value="Genomic_DNA"/>
</dbReference>
<evidence type="ECO:0000313" key="1">
    <source>
        <dbReference type="EMBL" id="KAI3800124.1"/>
    </source>
</evidence>
<reference evidence="1 2" key="2">
    <citation type="journal article" date="2022" name="Mol. Ecol. Resour.">
        <title>The genomes of chicory, endive, great burdock and yacon provide insights into Asteraceae paleo-polyploidization history and plant inulin production.</title>
        <authorList>
            <person name="Fan W."/>
            <person name="Wang S."/>
            <person name="Wang H."/>
            <person name="Wang A."/>
            <person name="Jiang F."/>
            <person name="Liu H."/>
            <person name="Zhao H."/>
            <person name="Xu D."/>
            <person name="Zhang Y."/>
        </authorList>
    </citation>
    <scope>NUCLEOTIDE SEQUENCE [LARGE SCALE GENOMIC DNA]</scope>
    <source>
        <strain evidence="2">cv. Yunnan</strain>
        <tissue evidence="1">Leaves</tissue>
    </source>
</reference>
<evidence type="ECO:0000313" key="2">
    <source>
        <dbReference type="Proteomes" id="UP001056120"/>
    </source>
</evidence>
<proteinExistence type="predicted"/>
<name>A0ACB9HW00_9ASTR</name>
<keyword evidence="2" id="KW-1185">Reference proteome</keyword>
<protein>
    <submittedName>
        <fullName evidence="1">Uncharacterized protein</fullName>
    </submittedName>
</protein>
<gene>
    <name evidence="1" type="ORF">L1987_35434</name>
</gene>
<reference evidence="2" key="1">
    <citation type="journal article" date="2022" name="Mol. Ecol. Resour.">
        <title>The genomes of chicory, endive, great burdock and yacon provide insights into Asteraceae palaeo-polyploidization history and plant inulin production.</title>
        <authorList>
            <person name="Fan W."/>
            <person name="Wang S."/>
            <person name="Wang H."/>
            <person name="Wang A."/>
            <person name="Jiang F."/>
            <person name="Liu H."/>
            <person name="Zhao H."/>
            <person name="Xu D."/>
            <person name="Zhang Y."/>
        </authorList>
    </citation>
    <scope>NUCLEOTIDE SEQUENCE [LARGE SCALE GENOMIC DNA]</scope>
    <source>
        <strain evidence="2">cv. Yunnan</strain>
    </source>
</reference>
<dbReference type="Proteomes" id="UP001056120">
    <property type="component" value="Linkage Group LG11"/>
</dbReference>
<comment type="caution">
    <text evidence="1">The sequence shown here is derived from an EMBL/GenBank/DDBJ whole genome shotgun (WGS) entry which is preliminary data.</text>
</comment>
<sequence>MKKLGPFSRIHPYKCYFVLVLYQRAAGPRRLDLVEKKLVTRIRKGLKIIAFRCMFGRIGVQRSLWSGYFMFR</sequence>
<accession>A0ACB9HW00</accession>